<dbReference type="Pfam" id="PF01734">
    <property type="entry name" value="Patatin"/>
    <property type="match status" value="1"/>
</dbReference>
<dbReference type="Proteomes" id="UP001495147">
    <property type="component" value="Unassembled WGS sequence"/>
</dbReference>
<comment type="caution">
    <text evidence="3">The sequence shown here is derived from an EMBL/GenBank/DDBJ whole genome shotgun (WGS) entry which is preliminary data.</text>
</comment>
<keyword evidence="4" id="KW-1185">Reference proteome</keyword>
<evidence type="ECO:0000313" key="3">
    <source>
        <dbReference type="EMBL" id="MEO3693106.1"/>
    </source>
</evidence>
<evidence type="ECO:0000259" key="2">
    <source>
        <dbReference type="Pfam" id="PF01734"/>
    </source>
</evidence>
<dbReference type="InterPro" id="IPR002641">
    <property type="entry name" value="PNPLA_dom"/>
</dbReference>
<dbReference type="EMBL" id="JBDPZD010000005">
    <property type="protein sequence ID" value="MEO3693106.1"/>
    <property type="molecule type" value="Genomic_DNA"/>
</dbReference>
<dbReference type="RefSeq" id="WP_347705922.1">
    <property type="nucleotide sequence ID" value="NZ_JBDPZD010000005.1"/>
</dbReference>
<evidence type="ECO:0000256" key="1">
    <source>
        <dbReference type="ARBA" id="ARBA00023098"/>
    </source>
</evidence>
<dbReference type="InterPro" id="IPR016035">
    <property type="entry name" value="Acyl_Trfase/lysoPLipase"/>
</dbReference>
<keyword evidence="1" id="KW-0443">Lipid metabolism</keyword>
<name>A0ABV0G5V9_9BURK</name>
<protein>
    <submittedName>
        <fullName evidence="3">Patatin-like phospholipase family protein</fullName>
    </submittedName>
</protein>
<feature type="domain" description="PNPLA" evidence="2">
    <location>
        <begin position="55"/>
        <end position="248"/>
    </location>
</feature>
<accession>A0ABV0G5V9</accession>
<sequence length="362" mass="40301">MAEVLRVLAGPVARQRLAERGLQPADVGLVPAAAGGPKGLVLNGLDRFLFGDWLQRSQQPVHLVGASIGAWRMATAARAHQDADAAFRDMAEAYVTQRYDTLPGEKRPRPAHVSERFGDILSTWFSGREAAVLGHPRWRLHVVTSRGRHPLLRREGRWRTAAGYAGAFANNLISRPGLARWLDRVVFSDTRTALPLPLADFPTHRVDLSAANLRPALLASCSIPFWLQAQHDLPGAPQGAYWDGGITDYHLHLDYRPLLATETPLVLYPHFQPHVVPGWLDKALKNRHRSTPFLDNLVLLCPHPDWIASLPGSKLPDRNDFMQLDDATRQARWRHAVSESARLAEAFDTLTRQPSLQAEPLP</sequence>
<proteinExistence type="predicted"/>
<gene>
    <name evidence="3" type="ORF">ABDJ85_16670</name>
</gene>
<reference evidence="3 4" key="1">
    <citation type="submission" date="2024-05" db="EMBL/GenBank/DDBJ databases">
        <title>Roseateles sp. DJS-2-20 16S ribosomal RNA gene Genome sequencing and assembly.</title>
        <authorList>
            <person name="Woo H."/>
        </authorList>
    </citation>
    <scope>NUCLEOTIDE SEQUENCE [LARGE SCALE GENOMIC DNA]</scope>
    <source>
        <strain evidence="3 4">DJS-2-20</strain>
    </source>
</reference>
<organism evidence="3 4">
    <name type="scientific">Roseateles paludis</name>
    <dbReference type="NCBI Taxonomy" id="3145238"/>
    <lineage>
        <taxon>Bacteria</taxon>
        <taxon>Pseudomonadati</taxon>
        <taxon>Pseudomonadota</taxon>
        <taxon>Betaproteobacteria</taxon>
        <taxon>Burkholderiales</taxon>
        <taxon>Sphaerotilaceae</taxon>
        <taxon>Roseateles</taxon>
    </lineage>
</organism>
<dbReference type="SUPFAM" id="SSF52151">
    <property type="entry name" value="FabD/lysophospholipase-like"/>
    <property type="match status" value="1"/>
</dbReference>
<evidence type="ECO:0000313" key="4">
    <source>
        <dbReference type="Proteomes" id="UP001495147"/>
    </source>
</evidence>